<dbReference type="InterPro" id="IPR036400">
    <property type="entry name" value="Cyt_B5-like_heme/steroid_sf"/>
</dbReference>
<dbReference type="InterPro" id="IPR050577">
    <property type="entry name" value="MAPR/NEUFC/NENF-like"/>
</dbReference>
<keyword evidence="2" id="KW-0812">Transmembrane</keyword>
<proteinExistence type="inferred from homology"/>
<dbReference type="Gene3D" id="3.10.120.10">
    <property type="entry name" value="Cytochrome b5-like heme/steroid binding domain"/>
    <property type="match status" value="1"/>
</dbReference>
<dbReference type="STRING" id="103827.A0A0N5D163"/>
<reference evidence="6" key="1">
    <citation type="submission" date="2017-02" db="UniProtKB">
        <authorList>
            <consortium name="WormBaseParasite"/>
        </authorList>
    </citation>
    <scope>IDENTIFICATION</scope>
</reference>
<dbReference type="PANTHER" id="PTHR10281:SF106">
    <property type="entry name" value="IP06960P-RELATED"/>
    <property type="match status" value="1"/>
</dbReference>
<dbReference type="EMBL" id="UYYF01004427">
    <property type="protein sequence ID" value="VDN03929.1"/>
    <property type="molecule type" value="Genomic_DNA"/>
</dbReference>
<keyword evidence="2" id="KW-1133">Transmembrane helix</keyword>
<dbReference type="GO" id="GO:0016020">
    <property type="term" value="C:membrane"/>
    <property type="evidence" value="ECO:0007669"/>
    <property type="project" value="TreeGrafter"/>
</dbReference>
<dbReference type="Pfam" id="PF00173">
    <property type="entry name" value="Cyt-b5"/>
    <property type="match status" value="1"/>
</dbReference>
<feature type="transmembrane region" description="Helical" evidence="2">
    <location>
        <begin position="6"/>
        <end position="26"/>
    </location>
</feature>
<evidence type="ECO:0000313" key="5">
    <source>
        <dbReference type="Proteomes" id="UP000276776"/>
    </source>
</evidence>
<reference evidence="4 5" key="2">
    <citation type="submission" date="2018-11" db="EMBL/GenBank/DDBJ databases">
        <authorList>
            <consortium name="Pathogen Informatics"/>
        </authorList>
    </citation>
    <scope>NUCLEOTIDE SEQUENCE [LARGE SCALE GENOMIC DNA]</scope>
</reference>
<evidence type="ECO:0000313" key="6">
    <source>
        <dbReference type="WBParaSite" id="TCLT_0000657701-mRNA-1"/>
    </source>
</evidence>
<dbReference type="OMA" id="VFFRIIC"/>
<evidence type="ECO:0000313" key="4">
    <source>
        <dbReference type="EMBL" id="VDN03929.1"/>
    </source>
</evidence>
<dbReference type="SUPFAM" id="SSF55856">
    <property type="entry name" value="Cytochrome b5-like heme/steroid binding domain"/>
    <property type="match status" value="1"/>
</dbReference>
<evidence type="ECO:0000256" key="1">
    <source>
        <dbReference type="ARBA" id="ARBA00038357"/>
    </source>
</evidence>
<accession>A0A0N5D163</accession>
<evidence type="ECO:0000256" key="2">
    <source>
        <dbReference type="SAM" id="Phobius"/>
    </source>
</evidence>
<dbReference type="AlphaFoldDB" id="A0A0N5D163"/>
<dbReference type="GO" id="GO:0005783">
    <property type="term" value="C:endoplasmic reticulum"/>
    <property type="evidence" value="ECO:0007669"/>
    <property type="project" value="TreeGrafter"/>
</dbReference>
<evidence type="ECO:0000259" key="3">
    <source>
        <dbReference type="SMART" id="SM01117"/>
    </source>
</evidence>
<protein>
    <submittedName>
        <fullName evidence="6">Cytochrome b5 heme-binding domain-containing protein</fullName>
    </submittedName>
</protein>
<keyword evidence="2" id="KW-0472">Membrane</keyword>
<comment type="similarity">
    <text evidence="1">Belongs to the cytochrome b5 family. MAPR subfamily.</text>
</comment>
<dbReference type="WBParaSite" id="TCLT_0000657701-mRNA-1">
    <property type="protein sequence ID" value="TCLT_0000657701-mRNA-1"/>
    <property type="gene ID" value="TCLT_0000657701"/>
</dbReference>
<name>A0A0N5D163_THECL</name>
<dbReference type="OrthoDB" id="547796at2759"/>
<dbReference type="Proteomes" id="UP000276776">
    <property type="component" value="Unassembled WGS sequence"/>
</dbReference>
<dbReference type="PANTHER" id="PTHR10281">
    <property type="entry name" value="MEMBRANE-ASSOCIATED PROGESTERONE RECEPTOR COMPONENT-RELATED"/>
    <property type="match status" value="1"/>
</dbReference>
<dbReference type="InterPro" id="IPR001199">
    <property type="entry name" value="Cyt_B5-like_heme/steroid-bd"/>
</dbReference>
<dbReference type="SMART" id="SM01117">
    <property type="entry name" value="Cyt-b5"/>
    <property type="match status" value="1"/>
</dbReference>
<sequence length="157" mass="18069">MSVLEFSWLDVAVLFFTIYIIYHFFLKKTTQKECEQKEKTKSLPPMHKKDFTVQELLSFNGVDSERILIALCGKVFDVTSSYFFYGPEGAYSKLAGHDATRALCTMNMELVKDIPDDISDIPDLDLHVAKEWYQSFICKLSADHIKESELASLYFAK</sequence>
<gene>
    <name evidence="4" type="ORF">TCLT_LOCUS6566</name>
</gene>
<keyword evidence="5" id="KW-1185">Reference proteome</keyword>
<organism evidence="6">
    <name type="scientific">Thelazia callipaeda</name>
    <name type="common">Oriental eyeworm</name>
    <name type="synonym">Parasitic nematode</name>
    <dbReference type="NCBI Taxonomy" id="103827"/>
    <lineage>
        <taxon>Eukaryota</taxon>
        <taxon>Metazoa</taxon>
        <taxon>Ecdysozoa</taxon>
        <taxon>Nematoda</taxon>
        <taxon>Chromadorea</taxon>
        <taxon>Rhabditida</taxon>
        <taxon>Spirurina</taxon>
        <taxon>Spiruromorpha</taxon>
        <taxon>Thelazioidea</taxon>
        <taxon>Thelaziidae</taxon>
        <taxon>Thelazia</taxon>
    </lineage>
</organism>
<feature type="domain" description="Cytochrome b5 heme-binding" evidence="3">
    <location>
        <begin position="51"/>
        <end position="141"/>
    </location>
</feature>